<accession>A0AAF0AZ72</accession>
<dbReference type="Proteomes" id="UP001212411">
    <property type="component" value="Chromosome 3"/>
</dbReference>
<dbReference type="InterPro" id="IPR004923">
    <property type="entry name" value="FTR1/Fip1/EfeU"/>
</dbReference>
<evidence type="ECO:0000256" key="5">
    <source>
        <dbReference type="ARBA" id="ARBA00022989"/>
    </source>
</evidence>
<dbReference type="GO" id="GO:0033573">
    <property type="term" value="C:high-affinity iron permease complex"/>
    <property type="evidence" value="ECO:0007669"/>
    <property type="project" value="InterPro"/>
</dbReference>
<dbReference type="KEGG" id="som:SOMG_04736"/>
<dbReference type="Pfam" id="PF03239">
    <property type="entry name" value="FTR1"/>
    <property type="match status" value="1"/>
</dbReference>
<dbReference type="AlphaFoldDB" id="A0AAF0AZ72"/>
<gene>
    <name evidence="9" type="primary">fip1</name>
    <name evidence="9" type="ORF">SOMG_04736</name>
</gene>
<sequence>MGNNVFSVPIYFIVLRETLEASIIVSVLMSFISQTLTNAEGKVSDPKLKRRFTIQVWVGSFIALFICLAIGGGFIGAFYALGKDLWGSSEEIWEGVFSLVAVILITVMGFAMLRVSHLQDKWRKKLMRSIANRKARGIGSWSKKYAMFLLPFFTVLREGLEVVVFVGGVGLETPATAFPLPVVCGLITGCLIGYFIFKGGNVLNLQWFLIASTCILYLISAGLMAKAVFYFEVDKYSRATGGDSAELGDGPGSYPFQQAIWHVNYGNPETNSNGGYMIFNAILGWINTGTYGTILSYIIYWLAVTTCMMVMWWRERRSAQRAHKCARDAGSKGDKEQDLEAAKSSNSTPSISSKSPSFEIQEKEATKEAEEEIKQPDVITQVRQTA</sequence>
<dbReference type="PANTHER" id="PTHR31632">
    <property type="entry name" value="IRON TRANSPORTER FTH1"/>
    <property type="match status" value="1"/>
</dbReference>
<reference evidence="9 10" key="1">
    <citation type="journal article" date="2023" name="G3 (Bethesda)">
        <title>A high-quality reference genome for the fission yeast Schizosaccharomyces osmophilus.</title>
        <authorList>
            <person name="Jia G.S."/>
            <person name="Zhang W.C."/>
            <person name="Liang Y."/>
            <person name="Liu X.H."/>
            <person name="Rhind N."/>
            <person name="Pidoux A."/>
            <person name="Brysch-Herzberg M."/>
            <person name="Du L.L."/>
        </authorList>
    </citation>
    <scope>NUCLEOTIDE SEQUENCE [LARGE SCALE GENOMIC DNA]</scope>
    <source>
        <strain evidence="9 10">CBS 15793</strain>
    </source>
</reference>
<evidence type="ECO:0000256" key="3">
    <source>
        <dbReference type="ARBA" id="ARBA00022496"/>
    </source>
</evidence>
<keyword evidence="5 8" id="KW-1133">Transmembrane helix</keyword>
<keyword evidence="3" id="KW-0408">Iron</keyword>
<protein>
    <submittedName>
        <fullName evidence="9">Plasma membrane iron transmembrane transporter Fip1</fullName>
    </submittedName>
</protein>
<feature type="compositionally biased region" description="Basic and acidic residues" evidence="7">
    <location>
        <begin position="325"/>
        <end position="341"/>
    </location>
</feature>
<evidence type="ECO:0000313" key="9">
    <source>
        <dbReference type="EMBL" id="WBW75530.1"/>
    </source>
</evidence>
<name>A0AAF0AZ72_9SCHI</name>
<evidence type="ECO:0000313" key="10">
    <source>
        <dbReference type="Proteomes" id="UP001212411"/>
    </source>
</evidence>
<dbReference type="RefSeq" id="XP_056039773.1">
    <property type="nucleotide sequence ID" value="XM_056183515.1"/>
</dbReference>
<feature type="transmembrane region" description="Helical" evidence="8">
    <location>
        <begin position="54"/>
        <end position="80"/>
    </location>
</feature>
<feature type="transmembrane region" description="Helical" evidence="8">
    <location>
        <begin position="6"/>
        <end position="33"/>
    </location>
</feature>
<feature type="compositionally biased region" description="Basic and acidic residues" evidence="7">
    <location>
        <begin position="360"/>
        <end position="375"/>
    </location>
</feature>
<organism evidence="9 10">
    <name type="scientific">Schizosaccharomyces osmophilus</name>
    <dbReference type="NCBI Taxonomy" id="2545709"/>
    <lineage>
        <taxon>Eukaryota</taxon>
        <taxon>Fungi</taxon>
        <taxon>Dikarya</taxon>
        <taxon>Ascomycota</taxon>
        <taxon>Taphrinomycotina</taxon>
        <taxon>Schizosaccharomycetes</taxon>
        <taxon>Schizosaccharomycetales</taxon>
        <taxon>Schizosaccharomycetaceae</taxon>
        <taxon>Schizosaccharomyces</taxon>
    </lineage>
</organism>
<feature type="transmembrane region" description="Helical" evidence="8">
    <location>
        <begin position="177"/>
        <end position="197"/>
    </location>
</feature>
<dbReference type="PANTHER" id="PTHR31632:SF2">
    <property type="entry name" value="PLASMA MEMBRANE IRON PERMEASE"/>
    <property type="match status" value="1"/>
</dbReference>
<feature type="transmembrane region" description="Helical" evidence="8">
    <location>
        <begin position="145"/>
        <end position="171"/>
    </location>
</feature>
<evidence type="ECO:0000256" key="2">
    <source>
        <dbReference type="ARBA" id="ARBA00008333"/>
    </source>
</evidence>
<keyword evidence="6 8" id="KW-0472">Membrane</keyword>
<keyword evidence="4 8" id="KW-0812">Transmembrane</keyword>
<comment type="similarity">
    <text evidence="2">Belongs to the oxidase-dependent Fe transporter (OFeT) (TC 9.A.10.1) family.</text>
</comment>
<feature type="transmembrane region" description="Helical" evidence="8">
    <location>
        <begin position="209"/>
        <end position="231"/>
    </location>
</feature>
<keyword evidence="3" id="KW-0406">Ion transport</keyword>
<dbReference type="EMBL" id="CP115613">
    <property type="protein sequence ID" value="WBW75530.1"/>
    <property type="molecule type" value="Genomic_DNA"/>
</dbReference>
<keyword evidence="3" id="KW-0410">Iron transport</keyword>
<comment type="subcellular location">
    <subcellularLocation>
        <location evidence="1">Membrane</location>
        <topology evidence="1">Multi-pass membrane protein</topology>
    </subcellularLocation>
</comment>
<feature type="transmembrane region" description="Helical" evidence="8">
    <location>
        <begin position="92"/>
        <end position="115"/>
    </location>
</feature>
<evidence type="ECO:0000256" key="6">
    <source>
        <dbReference type="ARBA" id="ARBA00023136"/>
    </source>
</evidence>
<dbReference type="GO" id="GO:0015093">
    <property type="term" value="F:ferrous iron transmembrane transporter activity"/>
    <property type="evidence" value="ECO:0007669"/>
    <property type="project" value="TreeGrafter"/>
</dbReference>
<feature type="region of interest" description="Disordered" evidence="7">
    <location>
        <begin position="324"/>
        <end position="386"/>
    </location>
</feature>
<keyword evidence="3" id="KW-0813">Transport</keyword>
<proteinExistence type="inferred from homology"/>
<evidence type="ECO:0000256" key="7">
    <source>
        <dbReference type="SAM" id="MobiDB-lite"/>
    </source>
</evidence>
<evidence type="ECO:0000256" key="8">
    <source>
        <dbReference type="SAM" id="Phobius"/>
    </source>
</evidence>
<keyword evidence="10" id="KW-1185">Reference proteome</keyword>
<evidence type="ECO:0000256" key="4">
    <source>
        <dbReference type="ARBA" id="ARBA00022692"/>
    </source>
</evidence>
<dbReference type="GeneID" id="80878204"/>
<evidence type="ECO:0000256" key="1">
    <source>
        <dbReference type="ARBA" id="ARBA00004141"/>
    </source>
</evidence>
<feature type="compositionally biased region" description="Low complexity" evidence="7">
    <location>
        <begin position="343"/>
        <end position="359"/>
    </location>
</feature>